<dbReference type="AlphaFoldDB" id="A0A9D4L7N3"/>
<accession>A0A9D4L7N3</accession>
<protein>
    <submittedName>
        <fullName evidence="1">Uncharacterized protein</fullName>
    </submittedName>
</protein>
<evidence type="ECO:0000313" key="3">
    <source>
        <dbReference type="Proteomes" id="UP000828390"/>
    </source>
</evidence>
<comment type="caution">
    <text evidence="1">The sequence shown here is derived from an EMBL/GenBank/DDBJ whole genome shotgun (WGS) entry which is preliminary data.</text>
</comment>
<organism evidence="1 3">
    <name type="scientific">Dreissena polymorpha</name>
    <name type="common">Zebra mussel</name>
    <name type="synonym">Mytilus polymorpha</name>
    <dbReference type="NCBI Taxonomy" id="45954"/>
    <lineage>
        <taxon>Eukaryota</taxon>
        <taxon>Metazoa</taxon>
        <taxon>Spiralia</taxon>
        <taxon>Lophotrochozoa</taxon>
        <taxon>Mollusca</taxon>
        <taxon>Bivalvia</taxon>
        <taxon>Autobranchia</taxon>
        <taxon>Heteroconchia</taxon>
        <taxon>Euheterodonta</taxon>
        <taxon>Imparidentia</taxon>
        <taxon>Neoheterodontei</taxon>
        <taxon>Myida</taxon>
        <taxon>Dreissenoidea</taxon>
        <taxon>Dreissenidae</taxon>
        <taxon>Dreissena</taxon>
    </lineage>
</organism>
<evidence type="ECO:0000313" key="2">
    <source>
        <dbReference type="EMBL" id="KAH3853843.1"/>
    </source>
</evidence>
<reference evidence="1" key="1">
    <citation type="journal article" date="2019" name="bioRxiv">
        <title>The Genome of the Zebra Mussel, Dreissena polymorpha: A Resource for Invasive Species Research.</title>
        <authorList>
            <person name="McCartney M.A."/>
            <person name="Auch B."/>
            <person name="Kono T."/>
            <person name="Mallez S."/>
            <person name="Zhang Y."/>
            <person name="Obille A."/>
            <person name="Becker A."/>
            <person name="Abrahante J.E."/>
            <person name="Garbe J."/>
            <person name="Badalamenti J.P."/>
            <person name="Herman A."/>
            <person name="Mangelson H."/>
            <person name="Liachko I."/>
            <person name="Sullivan S."/>
            <person name="Sone E.D."/>
            <person name="Koren S."/>
            <person name="Silverstein K.A.T."/>
            <person name="Beckman K.B."/>
            <person name="Gohl D.M."/>
        </authorList>
    </citation>
    <scope>NUCLEOTIDE SEQUENCE</scope>
    <source>
        <strain evidence="1">Duluth1</strain>
        <tissue evidence="1">Whole animal</tissue>
    </source>
</reference>
<dbReference type="Proteomes" id="UP000828390">
    <property type="component" value="Unassembled WGS sequence"/>
</dbReference>
<gene>
    <name evidence="1" type="ORF">DPMN_095271</name>
    <name evidence="2" type="ORF">DPMN_096378</name>
</gene>
<dbReference type="EMBL" id="JAIWYP010000003">
    <property type="protein sequence ID" value="KAH3852753.1"/>
    <property type="molecule type" value="Genomic_DNA"/>
</dbReference>
<evidence type="ECO:0000313" key="1">
    <source>
        <dbReference type="EMBL" id="KAH3852753.1"/>
    </source>
</evidence>
<dbReference type="EMBL" id="JAIWYP010000003">
    <property type="protein sequence ID" value="KAH3853843.1"/>
    <property type="molecule type" value="Genomic_DNA"/>
</dbReference>
<name>A0A9D4L7N3_DREPO</name>
<reference evidence="1" key="2">
    <citation type="submission" date="2020-11" db="EMBL/GenBank/DDBJ databases">
        <authorList>
            <person name="McCartney M.A."/>
            <person name="Auch B."/>
            <person name="Kono T."/>
            <person name="Mallez S."/>
            <person name="Becker A."/>
            <person name="Gohl D.M."/>
            <person name="Silverstein K.A.T."/>
            <person name="Koren S."/>
            <person name="Bechman K.B."/>
            <person name="Herman A."/>
            <person name="Abrahante J.E."/>
            <person name="Garbe J."/>
        </authorList>
    </citation>
    <scope>NUCLEOTIDE SEQUENCE</scope>
    <source>
        <strain evidence="1">Duluth1</strain>
        <tissue evidence="1">Whole animal</tissue>
    </source>
</reference>
<keyword evidence="3" id="KW-1185">Reference proteome</keyword>
<proteinExistence type="predicted"/>
<sequence length="121" mass="14080">MFLHLPRRIPSEDSLTNPSQHVTYAYTDSYYQCDCPSNDEFKSLTHNLEYSYKGYYYYKHITGAVRCSQSIPCSEEHTGLTWHGSQLQPVVQVDYVGISVEHNGITCEFTPIKNKKHIVRW</sequence>